<evidence type="ECO:0000313" key="4">
    <source>
        <dbReference type="EMBL" id="TXU31021.1"/>
    </source>
</evidence>
<evidence type="ECO:0000259" key="3">
    <source>
        <dbReference type="Pfam" id="PF01464"/>
    </source>
</evidence>
<feature type="region of interest" description="Disordered" evidence="1">
    <location>
        <begin position="189"/>
        <end position="260"/>
    </location>
</feature>
<accession>A0A2I8SUK3</accession>
<dbReference type="InterPro" id="IPR008258">
    <property type="entry name" value="Transglycosylase_SLT_dom_1"/>
</dbReference>
<feature type="chain" id="PRO_5043780773" evidence="2">
    <location>
        <begin position="24"/>
        <end position="260"/>
    </location>
</feature>
<proteinExistence type="predicted"/>
<dbReference type="Pfam" id="PF01464">
    <property type="entry name" value="SLT"/>
    <property type="match status" value="1"/>
</dbReference>
<dbReference type="Gene3D" id="1.10.530.10">
    <property type="match status" value="1"/>
</dbReference>
<organism evidence="4 5">
    <name type="scientific">Escherichia coli</name>
    <dbReference type="NCBI Taxonomy" id="562"/>
    <lineage>
        <taxon>Bacteria</taxon>
        <taxon>Pseudomonadati</taxon>
        <taxon>Pseudomonadota</taxon>
        <taxon>Gammaproteobacteria</taxon>
        <taxon>Enterobacterales</taxon>
        <taxon>Enterobacteriaceae</taxon>
        <taxon>Escherichia</taxon>
    </lineage>
</organism>
<feature type="domain" description="Transglycosylase SLT" evidence="3">
    <location>
        <begin position="34"/>
        <end position="161"/>
    </location>
</feature>
<sequence>MKKTWCLIAVCISGLSFQGVAHAASASDTIASLAARCAPDVSPLTMAYIVGHESGNNPYFINVNRGASLKRQPQTEAEAVEVANRLIKNLKKDESIDMGLAMINSNNLSSLGITVEQVFKPCINLRASQTILKDCYSTALKSNPPGQIALRHALSCYNTGSQVRGISNGYVTKVINVAKQSDLKIPTLLPDGQNEEAESQPVSAKGATFEGEHDAFTGESDSGGDVFSQDNTDAFLTKAEQKGSEVMNDKNLSPVAVSNN</sequence>
<name>A0A2I8SUK3_ECOLX</name>
<dbReference type="InterPro" id="IPR023346">
    <property type="entry name" value="Lysozyme-like_dom_sf"/>
</dbReference>
<protein>
    <submittedName>
        <fullName evidence="4">TraL protein</fullName>
    </submittedName>
</protein>
<keyword evidence="2" id="KW-0732">Signal</keyword>
<evidence type="ECO:0000256" key="2">
    <source>
        <dbReference type="SAM" id="SignalP"/>
    </source>
</evidence>
<dbReference type="RefSeq" id="WP_032416587.1">
    <property type="nucleotide sequence ID" value="NZ_CP026205.1"/>
</dbReference>
<reference evidence="4 5" key="1">
    <citation type="submission" date="2018-09" db="EMBL/GenBank/DDBJ databases">
        <title>Persistent metagenomic signatures of early life antibiotic treatment in the infant gut microbiota and resistome.</title>
        <authorList>
            <person name="Gasparrini A.J."/>
        </authorList>
    </citation>
    <scope>NUCLEOTIDE SEQUENCE [LARGE SCALE GENOMIC DNA]</scope>
    <source>
        <strain evidence="4 5">T0181B.E-10</strain>
    </source>
</reference>
<dbReference type="EMBL" id="QYOH01000041">
    <property type="protein sequence ID" value="TXU31021.1"/>
    <property type="molecule type" value="Genomic_DNA"/>
</dbReference>
<comment type="caution">
    <text evidence="4">The sequence shown here is derived from an EMBL/GenBank/DDBJ whole genome shotgun (WGS) entry which is preliminary data.</text>
</comment>
<dbReference type="Proteomes" id="UP000460654">
    <property type="component" value="Unassembled WGS sequence"/>
</dbReference>
<evidence type="ECO:0000313" key="5">
    <source>
        <dbReference type="Proteomes" id="UP000460654"/>
    </source>
</evidence>
<dbReference type="SUPFAM" id="SSF53955">
    <property type="entry name" value="Lysozyme-like"/>
    <property type="match status" value="1"/>
</dbReference>
<dbReference type="AlphaFoldDB" id="A0A2I8SUK3"/>
<evidence type="ECO:0000256" key="1">
    <source>
        <dbReference type="SAM" id="MobiDB-lite"/>
    </source>
</evidence>
<gene>
    <name evidence="4" type="ORF">D4N09_22335</name>
</gene>
<feature type="signal peptide" evidence="2">
    <location>
        <begin position="1"/>
        <end position="23"/>
    </location>
</feature>
<dbReference type="CDD" id="cd16892">
    <property type="entry name" value="LT_VirB1-like"/>
    <property type="match status" value="1"/>
</dbReference>